<evidence type="ECO:0000256" key="2">
    <source>
        <dbReference type="ARBA" id="ARBA00008787"/>
    </source>
</evidence>
<dbReference type="EMBL" id="CP049989">
    <property type="protein sequence ID" value="QIM54330.1"/>
    <property type="molecule type" value="Genomic_DNA"/>
</dbReference>
<dbReference type="PIRSF" id="PIRSF039090">
    <property type="entry name" value="Flis"/>
    <property type="match status" value="1"/>
</dbReference>
<evidence type="ECO:0000313" key="8">
    <source>
        <dbReference type="Proteomes" id="UP000503162"/>
    </source>
</evidence>
<organism evidence="7 8">
    <name type="scientific">Hydrogenophaga crocea</name>
    <dbReference type="NCBI Taxonomy" id="2716225"/>
    <lineage>
        <taxon>Bacteria</taxon>
        <taxon>Pseudomonadati</taxon>
        <taxon>Pseudomonadota</taxon>
        <taxon>Betaproteobacteria</taxon>
        <taxon>Burkholderiales</taxon>
        <taxon>Comamonadaceae</taxon>
        <taxon>Hydrogenophaga</taxon>
    </lineage>
</organism>
<evidence type="ECO:0000313" key="7">
    <source>
        <dbReference type="EMBL" id="QIM54330.1"/>
    </source>
</evidence>
<dbReference type="InterPro" id="IPR003713">
    <property type="entry name" value="FliS"/>
</dbReference>
<dbReference type="NCBIfam" id="TIGR00208">
    <property type="entry name" value="fliS"/>
    <property type="match status" value="1"/>
</dbReference>
<comment type="subcellular location">
    <subcellularLocation>
        <location evidence="1 6">Cytoplasm</location>
        <location evidence="1 6">Cytosol</location>
    </subcellularLocation>
</comment>
<dbReference type="KEGG" id="hcz:G9Q37_20290"/>
<evidence type="ECO:0000256" key="3">
    <source>
        <dbReference type="ARBA" id="ARBA00022490"/>
    </source>
</evidence>
<dbReference type="SUPFAM" id="SSF101116">
    <property type="entry name" value="Flagellar export chaperone FliS"/>
    <property type="match status" value="1"/>
</dbReference>
<evidence type="ECO:0000256" key="4">
    <source>
        <dbReference type="ARBA" id="ARBA00022795"/>
    </source>
</evidence>
<dbReference type="GO" id="GO:0044780">
    <property type="term" value="P:bacterial-type flagellum assembly"/>
    <property type="evidence" value="ECO:0007669"/>
    <property type="project" value="InterPro"/>
</dbReference>
<evidence type="ECO:0000256" key="5">
    <source>
        <dbReference type="ARBA" id="ARBA00023186"/>
    </source>
</evidence>
<dbReference type="Proteomes" id="UP000503162">
    <property type="component" value="Chromosome"/>
</dbReference>
<dbReference type="Pfam" id="PF02561">
    <property type="entry name" value="FliS"/>
    <property type="match status" value="1"/>
</dbReference>
<dbReference type="PANTHER" id="PTHR34773:SF1">
    <property type="entry name" value="FLAGELLAR SECRETION CHAPERONE FLIS"/>
    <property type="match status" value="1"/>
</dbReference>
<dbReference type="Gene3D" id="1.20.120.340">
    <property type="entry name" value="Flagellar protein FliS"/>
    <property type="match status" value="1"/>
</dbReference>
<keyword evidence="5" id="KW-0143">Chaperone</keyword>
<evidence type="ECO:0000256" key="6">
    <source>
        <dbReference type="PIRNR" id="PIRNR039090"/>
    </source>
</evidence>
<comment type="similarity">
    <text evidence="2 6">Belongs to the FliS family.</text>
</comment>
<dbReference type="PANTHER" id="PTHR34773">
    <property type="entry name" value="FLAGELLAR SECRETION CHAPERONE FLIS"/>
    <property type="match status" value="1"/>
</dbReference>
<protein>
    <recommendedName>
        <fullName evidence="6">Flagellar secretion chaperone FliS</fullName>
    </recommendedName>
</protein>
<dbReference type="InterPro" id="IPR036584">
    <property type="entry name" value="FliS_sf"/>
</dbReference>
<keyword evidence="7" id="KW-0966">Cell projection</keyword>
<gene>
    <name evidence="7" type="primary">fliS</name>
    <name evidence="7" type="ORF">G9Q37_20290</name>
</gene>
<reference evidence="7 8" key="1">
    <citation type="submission" date="2020-03" db="EMBL/GenBank/DDBJ databases">
        <title>Hydrogenophaga sp. nov. isolated from cyanobacterial mat.</title>
        <authorList>
            <person name="Thorat V."/>
            <person name="Kirdat K."/>
            <person name="Tiwarekar B."/>
            <person name="Costa E.D."/>
            <person name="Yadav A."/>
        </authorList>
    </citation>
    <scope>NUCLEOTIDE SEQUENCE [LARGE SCALE GENOMIC DNA]</scope>
    <source>
        <strain evidence="7 8">BA0156</strain>
    </source>
</reference>
<accession>A0A6G8IMX2</accession>
<dbReference type="GO" id="GO:0005829">
    <property type="term" value="C:cytosol"/>
    <property type="evidence" value="ECO:0007669"/>
    <property type="project" value="UniProtKB-SubCell"/>
</dbReference>
<sequence length="136" mass="14606">MFTSVNTRAASAYRRVAVESNVQASDSHHLIALLFDGLLQALSKAQAAMARGDVAVKGEQIGKALRILDEGLLSGLDEARGGELAVNLRLLYTYSANRLSLANLHNDVKPLNEVVALIEPVAQSWQQIREQAIAGA</sequence>
<keyword evidence="7" id="KW-0282">Flagellum</keyword>
<name>A0A6G8IMX2_9BURK</name>
<keyword evidence="3 6" id="KW-0963">Cytoplasm</keyword>
<keyword evidence="4 6" id="KW-1005">Bacterial flagellum biogenesis</keyword>
<evidence type="ECO:0000256" key="1">
    <source>
        <dbReference type="ARBA" id="ARBA00004514"/>
    </source>
</evidence>
<dbReference type="RefSeq" id="WP_166230196.1">
    <property type="nucleotide sequence ID" value="NZ_CP049989.1"/>
</dbReference>
<proteinExistence type="inferred from homology"/>
<dbReference type="GO" id="GO:0071973">
    <property type="term" value="P:bacterial-type flagellum-dependent cell motility"/>
    <property type="evidence" value="ECO:0007669"/>
    <property type="project" value="TreeGrafter"/>
</dbReference>
<keyword evidence="8" id="KW-1185">Reference proteome</keyword>
<dbReference type="CDD" id="cd16098">
    <property type="entry name" value="FliS"/>
    <property type="match status" value="1"/>
</dbReference>
<keyword evidence="7" id="KW-0969">Cilium</keyword>
<dbReference type="AlphaFoldDB" id="A0A6G8IMX2"/>